<dbReference type="InterPro" id="IPR001173">
    <property type="entry name" value="Glyco_trans_2-like"/>
</dbReference>
<dbReference type="Gene3D" id="3.90.550.10">
    <property type="entry name" value="Spore Coat Polysaccharide Biosynthesis Protein SpsA, Chain A"/>
    <property type="match status" value="1"/>
</dbReference>
<dbReference type="Pfam" id="PF00535">
    <property type="entry name" value="Glycos_transf_2"/>
    <property type="match status" value="1"/>
</dbReference>
<evidence type="ECO:0000259" key="4">
    <source>
        <dbReference type="Pfam" id="PF00535"/>
    </source>
</evidence>
<evidence type="ECO:0000313" key="5">
    <source>
        <dbReference type="EMBL" id="RRH87013.1"/>
    </source>
</evidence>
<dbReference type="RefSeq" id="WP_124959811.1">
    <property type="nucleotide sequence ID" value="NZ_RQXU01000010.1"/>
</dbReference>
<name>A0A3P3EKU5_9BURK</name>
<keyword evidence="3 5" id="KW-0808">Transferase</keyword>
<dbReference type="SUPFAM" id="SSF53448">
    <property type="entry name" value="Nucleotide-diphospho-sugar transferases"/>
    <property type="match status" value="1"/>
</dbReference>
<dbReference type="Proteomes" id="UP000271590">
    <property type="component" value="Unassembled WGS sequence"/>
</dbReference>
<dbReference type="InterPro" id="IPR029044">
    <property type="entry name" value="Nucleotide-diphossugar_trans"/>
</dbReference>
<feature type="domain" description="Glycosyltransferase 2-like" evidence="4">
    <location>
        <begin position="7"/>
        <end position="134"/>
    </location>
</feature>
<dbReference type="GO" id="GO:0016757">
    <property type="term" value="F:glycosyltransferase activity"/>
    <property type="evidence" value="ECO:0007669"/>
    <property type="project" value="UniProtKB-KW"/>
</dbReference>
<gene>
    <name evidence="5" type="ORF">EH244_18395</name>
</gene>
<dbReference type="PANTHER" id="PTHR43685">
    <property type="entry name" value="GLYCOSYLTRANSFERASE"/>
    <property type="match status" value="1"/>
</dbReference>
<comment type="caution">
    <text evidence="5">The sequence shown here is derived from an EMBL/GenBank/DDBJ whole genome shotgun (WGS) entry which is preliminary data.</text>
</comment>
<evidence type="ECO:0000313" key="6">
    <source>
        <dbReference type="Proteomes" id="UP000271590"/>
    </source>
</evidence>
<proteinExistence type="inferred from homology"/>
<dbReference type="PANTHER" id="PTHR43685:SF5">
    <property type="entry name" value="GLYCOSYLTRANSFERASE EPSE-RELATED"/>
    <property type="match status" value="1"/>
</dbReference>
<dbReference type="EMBL" id="RQXU01000010">
    <property type="protein sequence ID" value="RRH87013.1"/>
    <property type="molecule type" value="Genomic_DNA"/>
</dbReference>
<sequence length="629" mass="72222">MHPVRVSVVIPTRNSEKYLKEALDSILGQTFADFEVLIVDDNSTDGTLDLIHSYEDSRIRLLKGPGKGLAAALNFAYREARGEFIARMDADDIAEATRLGKQVAFLDEHLDVGVCGTKFQQFMDGDAIHHHMENVRYADMLMGCYIGHPTAMLRRQLFVENNLFYDESMRFSEDYDLWARAIQVTKLGNVPEVLLRYRRHIESVSIAHVDEMHRLDVDVKVRMIGYLVGDLSPADVEQITAMLTGESVNEAARLDMLVKLMASIKRPDLCSPLELASVFHQIKPLAKDDFVRLCRDAISEIPIFVISFNHLTYLQASIAYFEKAGFKNIHIIDNASSYPPLVEYLRASPHRVHYMGINYKHTVLFDSLKFKEIVDSKYFVLTDPDVLPVEECPLDFLYVFLDVLLSHPAKNKIGFSLKLDDLPDHYELKENVLKWEGRFYDKLKSHGSLTIYDAPVDTTFALYRPRKEWRTSDFFSAFRVGYPYEARHLPWYRDLTKLTDEELFYRSLDQGSSNWNGTMSAEQLHKKYGTGVAPDANADQARELDEQTVPKGTFSDTFQRRRVGELRGYFLSGRWPLLNLQTVPGESICTTLYVFGKLPVMSKTTDARHHIYRVLGVLPIWKKKKEDIE</sequence>
<keyword evidence="2" id="KW-0328">Glycosyltransferase</keyword>
<evidence type="ECO:0000256" key="2">
    <source>
        <dbReference type="ARBA" id="ARBA00022676"/>
    </source>
</evidence>
<dbReference type="InterPro" id="IPR050834">
    <property type="entry name" value="Glycosyltransf_2"/>
</dbReference>
<evidence type="ECO:0000256" key="1">
    <source>
        <dbReference type="ARBA" id="ARBA00006739"/>
    </source>
</evidence>
<protein>
    <submittedName>
        <fullName evidence="5">Glycosyltransferase</fullName>
    </submittedName>
</protein>
<dbReference type="AlphaFoldDB" id="A0A3P3EKU5"/>
<evidence type="ECO:0000256" key="3">
    <source>
        <dbReference type="ARBA" id="ARBA00022679"/>
    </source>
</evidence>
<accession>A0A3P3EKU5</accession>
<comment type="similarity">
    <text evidence="1">Belongs to the glycosyltransferase 2 family.</text>
</comment>
<reference evidence="5 6" key="1">
    <citation type="submission" date="2018-11" db="EMBL/GenBank/DDBJ databases">
        <title>The genome of Variovorax sp T529.</title>
        <authorList>
            <person name="Gao J."/>
        </authorList>
    </citation>
    <scope>NUCLEOTIDE SEQUENCE [LARGE SCALE GENOMIC DNA]</scope>
    <source>
        <strain evidence="5 6">T529</strain>
    </source>
</reference>
<organism evidence="5 6">
    <name type="scientific">Variovorax beijingensis</name>
    <dbReference type="NCBI Taxonomy" id="2496117"/>
    <lineage>
        <taxon>Bacteria</taxon>
        <taxon>Pseudomonadati</taxon>
        <taxon>Pseudomonadota</taxon>
        <taxon>Betaproteobacteria</taxon>
        <taxon>Burkholderiales</taxon>
        <taxon>Comamonadaceae</taxon>
        <taxon>Variovorax</taxon>
    </lineage>
</organism>